<sequence length="97" mass="10778">MDITQQQVGLLQSFLNCIGRANAASISHLCINFPVADSIDGQSGTVRLRDDCLRSLKLLQDQCSNLSTLETLVHYKNSSFFRNSDNFVREALSQIDA</sequence>
<reference evidence="1" key="1">
    <citation type="journal article" date="2020" name="Stud. Mycol.">
        <title>101 Dothideomycetes genomes: a test case for predicting lifestyles and emergence of pathogens.</title>
        <authorList>
            <person name="Haridas S."/>
            <person name="Albert R."/>
            <person name="Binder M."/>
            <person name="Bloem J."/>
            <person name="Labutti K."/>
            <person name="Salamov A."/>
            <person name="Andreopoulos B."/>
            <person name="Baker S."/>
            <person name="Barry K."/>
            <person name="Bills G."/>
            <person name="Bluhm B."/>
            <person name="Cannon C."/>
            <person name="Castanera R."/>
            <person name="Culley D."/>
            <person name="Daum C."/>
            <person name="Ezra D."/>
            <person name="Gonzalez J."/>
            <person name="Henrissat B."/>
            <person name="Kuo A."/>
            <person name="Liang C."/>
            <person name="Lipzen A."/>
            <person name="Lutzoni F."/>
            <person name="Magnuson J."/>
            <person name="Mondo S."/>
            <person name="Nolan M."/>
            <person name="Ohm R."/>
            <person name="Pangilinan J."/>
            <person name="Park H.-J."/>
            <person name="Ramirez L."/>
            <person name="Alfaro M."/>
            <person name="Sun H."/>
            <person name="Tritt A."/>
            <person name="Yoshinaga Y."/>
            <person name="Zwiers L.-H."/>
            <person name="Turgeon B."/>
            <person name="Goodwin S."/>
            <person name="Spatafora J."/>
            <person name="Crous P."/>
            <person name="Grigoriev I."/>
        </authorList>
    </citation>
    <scope>NUCLEOTIDE SEQUENCE</scope>
    <source>
        <strain evidence="1">ATCC 200398</strain>
    </source>
</reference>
<evidence type="ECO:0000313" key="2">
    <source>
        <dbReference type="Proteomes" id="UP000799755"/>
    </source>
</evidence>
<accession>A0ACB6R1G9</accession>
<proteinExistence type="predicted"/>
<protein>
    <submittedName>
        <fullName evidence="1">Uncharacterized protein</fullName>
    </submittedName>
</protein>
<evidence type="ECO:0000313" key="1">
    <source>
        <dbReference type="EMBL" id="KAF2472362.1"/>
    </source>
</evidence>
<dbReference type="Proteomes" id="UP000799755">
    <property type="component" value="Unassembled WGS sequence"/>
</dbReference>
<organism evidence="1 2">
    <name type="scientific">Lindgomyces ingoldianus</name>
    <dbReference type="NCBI Taxonomy" id="673940"/>
    <lineage>
        <taxon>Eukaryota</taxon>
        <taxon>Fungi</taxon>
        <taxon>Dikarya</taxon>
        <taxon>Ascomycota</taxon>
        <taxon>Pezizomycotina</taxon>
        <taxon>Dothideomycetes</taxon>
        <taxon>Pleosporomycetidae</taxon>
        <taxon>Pleosporales</taxon>
        <taxon>Lindgomycetaceae</taxon>
        <taxon>Lindgomyces</taxon>
    </lineage>
</organism>
<keyword evidence="2" id="KW-1185">Reference proteome</keyword>
<gene>
    <name evidence="1" type="ORF">BDR25DRAFT_366377</name>
</gene>
<name>A0ACB6R1G9_9PLEO</name>
<comment type="caution">
    <text evidence="1">The sequence shown here is derived from an EMBL/GenBank/DDBJ whole genome shotgun (WGS) entry which is preliminary data.</text>
</comment>
<dbReference type="EMBL" id="MU003502">
    <property type="protein sequence ID" value="KAF2472362.1"/>
    <property type="molecule type" value="Genomic_DNA"/>
</dbReference>